<keyword evidence="3" id="KW-1185">Reference proteome</keyword>
<gene>
    <name evidence="2" type="ORF">AB1Y20_002501</name>
</gene>
<dbReference type="EMBL" id="JBGBPQ010000011">
    <property type="protein sequence ID" value="KAL1515886.1"/>
    <property type="molecule type" value="Genomic_DNA"/>
</dbReference>
<evidence type="ECO:0000313" key="3">
    <source>
        <dbReference type="Proteomes" id="UP001515480"/>
    </source>
</evidence>
<accession>A0AB34JB15</accession>
<comment type="caution">
    <text evidence="2">The sequence shown here is derived from an EMBL/GenBank/DDBJ whole genome shotgun (WGS) entry which is preliminary data.</text>
</comment>
<reference evidence="2 3" key="1">
    <citation type="journal article" date="2024" name="Science">
        <title>Giant polyketide synthase enzymes in the biosynthesis of giant marine polyether toxins.</title>
        <authorList>
            <person name="Fallon T.R."/>
            <person name="Shende V.V."/>
            <person name="Wierzbicki I.H."/>
            <person name="Pendleton A.L."/>
            <person name="Watervoot N.F."/>
            <person name="Auber R.P."/>
            <person name="Gonzalez D.J."/>
            <person name="Wisecaver J.H."/>
            <person name="Moore B.S."/>
        </authorList>
    </citation>
    <scope>NUCLEOTIDE SEQUENCE [LARGE SCALE GENOMIC DNA]</scope>
    <source>
        <strain evidence="2 3">12B1</strain>
    </source>
</reference>
<evidence type="ECO:0000313" key="2">
    <source>
        <dbReference type="EMBL" id="KAL1515886.1"/>
    </source>
</evidence>
<dbReference type="Proteomes" id="UP001515480">
    <property type="component" value="Unassembled WGS sequence"/>
</dbReference>
<feature type="compositionally biased region" description="Gly residues" evidence="1">
    <location>
        <begin position="91"/>
        <end position="101"/>
    </location>
</feature>
<dbReference type="AlphaFoldDB" id="A0AB34JB15"/>
<evidence type="ECO:0000256" key="1">
    <source>
        <dbReference type="SAM" id="MobiDB-lite"/>
    </source>
</evidence>
<proteinExistence type="predicted"/>
<feature type="region of interest" description="Disordered" evidence="1">
    <location>
        <begin position="84"/>
        <end position="124"/>
    </location>
</feature>
<sequence>MACRFGQRRCAWLPHRACWQLEYKTALEMQRQAALNRTLNSLFHEARNRSTAASASRGNGSACAAALPLFDFLQMDMRKPLLTANSEREAGTGGGRGGGHARMGRGAAVGSRGRGGQGEKKPSLARLREALKSVTTAFSRSPTPQLQAALSSAASALFTATREHRSAPAEGRALQATPPHTRARKSLLAERRGETTRQAQLAAALRSLACEKAEVASLGDVAVGEFLRHRALRPSQLLTQGKEWSSLFPPAGASPRPSPASSEQVAAFLKSLPGYSSNPSSWLQRDAKCIDETFRHAAASG</sequence>
<organism evidence="2 3">
    <name type="scientific">Prymnesium parvum</name>
    <name type="common">Toxic golden alga</name>
    <dbReference type="NCBI Taxonomy" id="97485"/>
    <lineage>
        <taxon>Eukaryota</taxon>
        <taxon>Haptista</taxon>
        <taxon>Haptophyta</taxon>
        <taxon>Prymnesiophyceae</taxon>
        <taxon>Prymnesiales</taxon>
        <taxon>Prymnesiaceae</taxon>
        <taxon>Prymnesium</taxon>
    </lineage>
</organism>
<name>A0AB34JB15_PRYPA</name>
<protein>
    <submittedName>
        <fullName evidence="2">Uncharacterized protein</fullName>
    </submittedName>
</protein>